<dbReference type="AlphaFoldDB" id="A0A9W8CIT8"/>
<evidence type="ECO:0000259" key="2">
    <source>
        <dbReference type="Pfam" id="PF14780"/>
    </source>
</evidence>
<dbReference type="PANTHER" id="PTHR34786:SF1">
    <property type="entry name" value="OS09G0504900 PROTEIN"/>
    <property type="match status" value="1"/>
</dbReference>
<sequence length="321" mass="37621">MLSYARRKHTLPDCHPVPRTKFSLDEDRLLAKNSTKIRENPVYLNVKHHQHTQSLVSLRRLCHVFMEPEISHDKQLIFRIFYRNKNQHRGSLYFRRIHELRRALRILDSIKLQEMLSTLLISFGRQENNTAWTALPCRHFVVQIACRLVDINRLVEKLAEICAKVFAYMQTQVRQTLFMPFSLVIQGLVARMFLVFRVWHKALKDLYALLVNWIPALPACVDNIGKKEEEKEEEDLKHSALVPVDHLLFDPLKWLVVGEKKVAVAENIRTCVLESTQMDIDKSDCEDLGCAVSGKPDRKIKNDKREKKAKRARDLFLDLFE</sequence>
<dbReference type="InterPro" id="IPR027951">
    <property type="entry name" value="Nepro_N"/>
</dbReference>
<evidence type="ECO:0000313" key="3">
    <source>
        <dbReference type="EMBL" id="KAJ1643483.1"/>
    </source>
</evidence>
<feature type="transmembrane region" description="Helical" evidence="1">
    <location>
        <begin position="177"/>
        <end position="200"/>
    </location>
</feature>
<keyword evidence="1" id="KW-0472">Membrane</keyword>
<keyword evidence="1" id="KW-0812">Transmembrane</keyword>
<gene>
    <name evidence="3" type="ORF">LPJ64_004752</name>
</gene>
<protein>
    <recommendedName>
        <fullName evidence="2">Nucleolus and neural progenitor protein-like N-terminal domain-containing protein</fullName>
    </recommendedName>
</protein>
<keyword evidence="1" id="KW-1133">Transmembrane helix</keyword>
<keyword evidence="4" id="KW-1185">Reference proteome</keyword>
<comment type="caution">
    <text evidence="3">The sequence shown here is derived from an EMBL/GenBank/DDBJ whole genome shotgun (WGS) entry which is preliminary data.</text>
</comment>
<proteinExistence type="predicted"/>
<dbReference type="Pfam" id="PF14780">
    <property type="entry name" value="NEPRO_N"/>
    <property type="match status" value="1"/>
</dbReference>
<organism evidence="3 4">
    <name type="scientific">Coemansia asiatica</name>
    <dbReference type="NCBI Taxonomy" id="1052880"/>
    <lineage>
        <taxon>Eukaryota</taxon>
        <taxon>Fungi</taxon>
        <taxon>Fungi incertae sedis</taxon>
        <taxon>Zoopagomycota</taxon>
        <taxon>Kickxellomycotina</taxon>
        <taxon>Kickxellomycetes</taxon>
        <taxon>Kickxellales</taxon>
        <taxon>Kickxellaceae</taxon>
        <taxon>Coemansia</taxon>
    </lineage>
</organism>
<name>A0A9W8CIT8_9FUNG</name>
<accession>A0A9W8CIT8</accession>
<feature type="domain" description="Nucleolus and neural progenitor protein-like N-terminal" evidence="2">
    <location>
        <begin position="45"/>
        <end position="210"/>
    </location>
</feature>
<reference evidence="3" key="1">
    <citation type="submission" date="2022-07" db="EMBL/GenBank/DDBJ databases">
        <title>Phylogenomic reconstructions and comparative analyses of Kickxellomycotina fungi.</title>
        <authorList>
            <person name="Reynolds N.K."/>
            <person name="Stajich J.E."/>
            <person name="Barry K."/>
            <person name="Grigoriev I.V."/>
            <person name="Crous P."/>
            <person name="Smith M.E."/>
        </authorList>
    </citation>
    <scope>NUCLEOTIDE SEQUENCE</scope>
    <source>
        <strain evidence="3">NBRC 105413</strain>
    </source>
</reference>
<dbReference type="EMBL" id="JANBOH010000251">
    <property type="protein sequence ID" value="KAJ1643483.1"/>
    <property type="molecule type" value="Genomic_DNA"/>
</dbReference>
<dbReference type="Proteomes" id="UP001145021">
    <property type="component" value="Unassembled WGS sequence"/>
</dbReference>
<dbReference type="PANTHER" id="PTHR34786">
    <property type="entry name" value="OS09G0504900 PROTEIN"/>
    <property type="match status" value="1"/>
</dbReference>
<evidence type="ECO:0000313" key="4">
    <source>
        <dbReference type="Proteomes" id="UP001145021"/>
    </source>
</evidence>
<evidence type="ECO:0000256" key="1">
    <source>
        <dbReference type="SAM" id="Phobius"/>
    </source>
</evidence>